<dbReference type="Pfam" id="PF04082">
    <property type="entry name" value="Fungal_trans"/>
    <property type="match status" value="1"/>
</dbReference>
<keyword evidence="5" id="KW-0862">Zinc</keyword>
<dbReference type="GO" id="GO:0008270">
    <property type="term" value="F:zinc ion binding"/>
    <property type="evidence" value="ECO:0007669"/>
    <property type="project" value="UniProtKB-KW"/>
</dbReference>
<dbReference type="GO" id="GO:0000978">
    <property type="term" value="F:RNA polymerase II cis-regulatory region sequence-specific DNA binding"/>
    <property type="evidence" value="ECO:0007669"/>
    <property type="project" value="InterPro"/>
</dbReference>
<dbReference type="PANTHER" id="PTHR40626:SF13">
    <property type="entry name" value="RESPIRATION FACTOR 2-RELATED"/>
    <property type="match status" value="1"/>
</dbReference>
<dbReference type="InterPro" id="IPR051059">
    <property type="entry name" value="VerF-like"/>
</dbReference>
<feature type="region of interest" description="Disordered" evidence="9">
    <location>
        <begin position="20"/>
        <end position="118"/>
    </location>
</feature>
<feature type="domain" description="Xylanolytic transcriptional activator regulatory" evidence="10">
    <location>
        <begin position="230"/>
        <end position="452"/>
    </location>
</feature>
<feature type="region of interest" description="Disordered" evidence="9">
    <location>
        <begin position="621"/>
        <end position="641"/>
    </location>
</feature>
<sequence>MAPPPPTDPMLEDEFSFDWLNGYDPAAPVGAPHESALDGSSPSAMSTGSQSGISEALLDGTGRFPMPAASWHNPFPTGHHGLPAGPGAPLDFGVGGGGPAPDPLNGGGPPPETVSPKSLMAQTHNPFAETYATPPSMTAVGPPLLGGHHAQSMFPSSMAPRGDSPNPRTLAVAHSALRAPHRSAPDTVTDATRQALLAGLAPPPPAAGAGSDDDDDDPRLPRTADLHRYLTAYLTECHPHLPFLHLPTLDFQAPEYTPRAGAAPGGGLLVAMAALGARFAGDAGAAQALFAVAQTMIHRALEEFRPVVAPPPPLWLVQALLLTILYSHTGDDPAAADRARPHCATLVRLARALERPGAAAAAAAAADDRPPDPSLAAAAPGSDPPAARRAWLAWIAEEARTRTRSAVFVLSAFLVAAYHQAPALTNSEFRLDLPCEEALWAAESPQAWAQRGGAVAAARPADRVSFATALTTLLTASQRGPAAPDDLRPSTFGCLVLIYALHNYIWETRHRHRGRPWTARETDAMQAHLEPALRAWQTAWARHPAHSLEYPNPFGAGPLSADSIPLLDLAYVRLYVDLGRRRAAFWAHDDETPFVALSSDAAGGADVVAPDALPTAVLDPSMRPADAGAGGRGLSPSPSPRERHLRRAAFYAADSITMSQRLGTTFAASPCRDLPIQSALCAFDCAQVLAEWLATVEGRALTPEPGLEEEDRTLVATIGTILARIEAQGLGSPRVAGGYGPQILAATAGFLERTGGWPVTKLMARSLEAQARRLPGRPLLS</sequence>
<evidence type="ECO:0000313" key="11">
    <source>
        <dbReference type="EMBL" id="PLN74995.1"/>
    </source>
</evidence>
<keyword evidence="6" id="KW-0805">Transcription regulation</keyword>
<keyword evidence="8" id="KW-0539">Nucleus</keyword>
<organism evidence="11 12">
    <name type="scientific">Aspergillus taichungensis</name>
    <dbReference type="NCBI Taxonomy" id="482145"/>
    <lineage>
        <taxon>Eukaryota</taxon>
        <taxon>Fungi</taxon>
        <taxon>Dikarya</taxon>
        <taxon>Ascomycota</taxon>
        <taxon>Pezizomycotina</taxon>
        <taxon>Eurotiomycetes</taxon>
        <taxon>Eurotiomycetidae</taxon>
        <taxon>Eurotiales</taxon>
        <taxon>Aspergillaceae</taxon>
        <taxon>Aspergillus</taxon>
        <taxon>Aspergillus subgen. Circumdati</taxon>
    </lineage>
</organism>
<name>A0A2J5HDU4_9EURO</name>
<dbReference type="GO" id="GO:0005634">
    <property type="term" value="C:nucleus"/>
    <property type="evidence" value="ECO:0007669"/>
    <property type="project" value="UniProtKB-SubCell"/>
</dbReference>
<keyword evidence="7" id="KW-0804">Transcription</keyword>
<dbReference type="GO" id="GO:0000981">
    <property type="term" value="F:DNA-binding transcription factor activity, RNA polymerase II-specific"/>
    <property type="evidence" value="ECO:0007669"/>
    <property type="project" value="InterPro"/>
</dbReference>
<proteinExistence type="predicted"/>
<gene>
    <name evidence="11" type="ORF">BDW42DRAFT_199668</name>
</gene>
<dbReference type="EMBL" id="KZ559669">
    <property type="protein sequence ID" value="PLN74995.1"/>
    <property type="molecule type" value="Genomic_DNA"/>
</dbReference>
<keyword evidence="3" id="KW-0677">Repeat</keyword>
<feature type="region of interest" description="Disordered" evidence="9">
    <location>
        <begin position="361"/>
        <end position="385"/>
    </location>
</feature>
<evidence type="ECO:0000256" key="8">
    <source>
        <dbReference type="ARBA" id="ARBA00023242"/>
    </source>
</evidence>
<dbReference type="PANTHER" id="PTHR40626">
    <property type="entry name" value="MIP31509P"/>
    <property type="match status" value="1"/>
</dbReference>
<reference evidence="12" key="1">
    <citation type="submission" date="2017-12" db="EMBL/GenBank/DDBJ databases">
        <authorList>
            <consortium name="DOE Joint Genome Institute"/>
            <person name="Mondo S.J."/>
            <person name="Kjaerbolling I."/>
            <person name="Vesth T.C."/>
            <person name="Frisvad J.C."/>
            <person name="Nybo J.L."/>
            <person name="Theobald S."/>
            <person name="Kuo A."/>
            <person name="Bowyer P."/>
            <person name="Matsuda Y."/>
            <person name="Lyhne E.K."/>
            <person name="Kogle M.E."/>
            <person name="Clum A."/>
            <person name="Lipzen A."/>
            <person name="Salamov A."/>
            <person name="Ngan C.Y."/>
            <person name="Daum C."/>
            <person name="Chiniquy J."/>
            <person name="Barry K."/>
            <person name="LaButti K."/>
            <person name="Haridas S."/>
            <person name="Simmons B.A."/>
            <person name="Magnuson J.K."/>
            <person name="Mortensen U.H."/>
            <person name="Larsen T.O."/>
            <person name="Grigoriev I.V."/>
            <person name="Baker S.E."/>
            <person name="Andersen M.R."/>
            <person name="Nordberg H.P."/>
            <person name="Cantor M.N."/>
            <person name="Hua S.X."/>
        </authorList>
    </citation>
    <scope>NUCLEOTIDE SEQUENCE [LARGE SCALE GENOMIC DNA]</scope>
    <source>
        <strain evidence="12">IBT 19404</strain>
    </source>
</reference>
<feature type="compositionally biased region" description="Polar residues" evidence="9">
    <location>
        <begin position="38"/>
        <end position="53"/>
    </location>
</feature>
<feature type="region of interest" description="Disordered" evidence="9">
    <location>
        <begin position="199"/>
        <end position="222"/>
    </location>
</feature>
<evidence type="ECO:0000256" key="2">
    <source>
        <dbReference type="ARBA" id="ARBA00022723"/>
    </source>
</evidence>
<dbReference type="OrthoDB" id="6077919at2759"/>
<dbReference type="GO" id="GO:0006351">
    <property type="term" value="P:DNA-templated transcription"/>
    <property type="evidence" value="ECO:0007669"/>
    <property type="project" value="InterPro"/>
</dbReference>
<protein>
    <recommendedName>
        <fullName evidence="10">Xylanolytic transcriptional activator regulatory domain-containing protein</fullName>
    </recommendedName>
</protein>
<dbReference type="AlphaFoldDB" id="A0A2J5HDU4"/>
<dbReference type="InterPro" id="IPR007219">
    <property type="entry name" value="XnlR_reg_dom"/>
</dbReference>
<evidence type="ECO:0000259" key="10">
    <source>
        <dbReference type="Pfam" id="PF04082"/>
    </source>
</evidence>
<keyword evidence="4" id="KW-0863">Zinc-finger</keyword>
<dbReference type="CDD" id="cd12148">
    <property type="entry name" value="fungal_TF_MHR"/>
    <property type="match status" value="1"/>
</dbReference>
<evidence type="ECO:0000256" key="1">
    <source>
        <dbReference type="ARBA" id="ARBA00004123"/>
    </source>
</evidence>
<evidence type="ECO:0000256" key="9">
    <source>
        <dbReference type="SAM" id="MobiDB-lite"/>
    </source>
</evidence>
<evidence type="ECO:0000256" key="7">
    <source>
        <dbReference type="ARBA" id="ARBA00023163"/>
    </source>
</evidence>
<feature type="compositionally biased region" description="Low complexity" evidence="9">
    <location>
        <begin position="374"/>
        <end position="385"/>
    </location>
</feature>
<evidence type="ECO:0000256" key="6">
    <source>
        <dbReference type="ARBA" id="ARBA00023015"/>
    </source>
</evidence>
<evidence type="ECO:0000256" key="3">
    <source>
        <dbReference type="ARBA" id="ARBA00022737"/>
    </source>
</evidence>
<evidence type="ECO:0000256" key="4">
    <source>
        <dbReference type="ARBA" id="ARBA00022771"/>
    </source>
</evidence>
<keyword evidence="12" id="KW-1185">Reference proteome</keyword>
<dbReference type="GO" id="GO:0000785">
    <property type="term" value="C:chromatin"/>
    <property type="evidence" value="ECO:0007669"/>
    <property type="project" value="TreeGrafter"/>
</dbReference>
<evidence type="ECO:0000256" key="5">
    <source>
        <dbReference type="ARBA" id="ARBA00022833"/>
    </source>
</evidence>
<accession>A0A2J5HDU4</accession>
<dbReference type="Proteomes" id="UP000235023">
    <property type="component" value="Unassembled WGS sequence"/>
</dbReference>
<comment type="subcellular location">
    <subcellularLocation>
        <location evidence="1">Nucleus</location>
    </subcellularLocation>
</comment>
<feature type="compositionally biased region" description="Low complexity" evidence="9">
    <location>
        <begin position="76"/>
        <end position="90"/>
    </location>
</feature>
<keyword evidence="2" id="KW-0479">Metal-binding</keyword>
<evidence type="ECO:0000313" key="12">
    <source>
        <dbReference type="Proteomes" id="UP000235023"/>
    </source>
</evidence>